<evidence type="ECO:0000313" key="5">
    <source>
        <dbReference type="Proteomes" id="UP000309872"/>
    </source>
</evidence>
<evidence type="ECO:0000259" key="3">
    <source>
        <dbReference type="Pfam" id="PF18620"/>
    </source>
</evidence>
<feature type="signal peptide" evidence="1">
    <location>
        <begin position="1"/>
        <end position="22"/>
    </location>
</feature>
<keyword evidence="1" id="KW-0732">Signal</keyword>
<sequence length="353" mass="39244">MKKKRTILGILGVLLSTLFSCGNQEIVHPDFDYQTVYFASQYPIRTLVLGEDSQVDNSLDNDHKVSIKAALGGTRNNTKQIEIGIAVEESLTDHLYFTNGVTKVLPMPSSYYKLESDKIVITPGNILGGVEVQLTDEFFADPLAIQSNYVIPLVMKNVTGADSILRGKSTLNDPNRYIDTDWQTRPQDYVLYVIKYVNTWHGNYLRRGVDIMTGDVSRNVTRHAAHVANDEVNLLSTKSLNSIEFPIQLRDAVGGNIFTCTLLLNFDAEGNCTVSTNSPGYTATGTGSFVKKGDKKSWGNQDRDVLYLDYQIIYNNIAIGNNPNTISGQILTKDTLVIRDRAVVADYFNPILK</sequence>
<feature type="domain" description="BT-3987-like N-terminal" evidence="2">
    <location>
        <begin position="34"/>
        <end position="161"/>
    </location>
</feature>
<feature type="chain" id="PRO_5020766716" evidence="1">
    <location>
        <begin position="23"/>
        <end position="353"/>
    </location>
</feature>
<organism evidence="4 5">
    <name type="scientific">Sphingobacterium alkalisoli</name>
    <dbReference type="NCBI Taxonomy" id="1874115"/>
    <lineage>
        <taxon>Bacteria</taxon>
        <taxon>Pseudomonadati</taxon>
        <taxon>Bacteroidota</taxon>
        <taxon>Sphingobacteriia</taxon>
        <taxon>Sphingobacteriales</taxon>
        <taxon>Sphingobacteriaceae</taxon>
        <taxon>Sphingobacterium</taxon>
    </lineage>
</organism>
<proteinExistence type="predicted"/>
<gene>
    <name evidence="4" type="ORF">FAZ19_06585</name>
</gene>
<dbReference type="RefSeq" id="WP_136819934.1">
    <property type="nucleotide sequence ID" value="NZ_BMJX01000002.1"/>
</dbReference>
<dbReference type="InterPro" id="IPR013728">
    <property type="entry name" value="BT_3987-like_N"/>
</dbReference>
<dbReference type="Pfam" id="PF18620">
    <property type="entry name" value="DUF5627"/>
    <property type="match status" value="1"/>
</dbReference>
<reference evidence="4 5" key="1">
    <citation type="submission" date="2019-04" db="EMBL/GenBank/DDBJ databases">
        <title>Sphingobacterium olei sp. nov., isolated from oil-contaminated soil.</title>
        <authorList>
            <person name="Liu B."/>
        </authorList>
    </citation>
    <scope>NUCLEOTIDE SEQUENCE [LARGE SCALE GENOMIC DNA]</scope>
    <source>
        <strain evidence="4 5">Y3L14</strain>
    </source>
</reference>
<dbReference type="PROSITE" id="PS51257">
    <property type="entry name" value="PROKAR_LIPOPROTEIN"/>
    <property type="match status" value="1"/>
</dbReference>
<dbReference type="AlphaFoldDB" id="A0A4U0H4H2"/>
<evidence type="ECO:0000256" key="1">
    <source>
        <dbReference type="SAM" id="SignalP"/>
    </source>
</evidence>
<evidence type="ECO:0000313" key="4">
    <source>
        <dbReference type="EMBL" id="TJY66585.1"/>
    </source>
</evidence>
<dbReference type="InterPro" id="IPR040580">
    <property type="entry name" value="DUF5627"/>
</dbReference>
<evidence type="ECO:0000259" key="2">
    <source>
        <dbReference type="Pfam" id="PF08522"/>
    </source>
</evidence>
<dbReference type="OrthoDB" id="1041979at2"/>
<dbReference type="Gene3D" id="2.60.40.1740">
    <property type="entry name" value="hypothetical protein (bacova_03559)"/>
    <property type="match status" value="1"/>
</dbReference>
<protein>
    <submittedName>
        <fullName evidence="4">DUF1735 domain-containing protein</fullName>
    </submittedName>
</protein>
<keyword evidence="5" id="KW-1185">Reference proteome</keyword>
<accession>A0A4U0H4H2</accession>
<comment type="caution">
    <text evidence="4">The sequence shown here is derived from an EMBL/GenBank/DDBJ whole genome shotgun (WGS) entry which is preliminary data.</text>
</comment>
<name>A0A4U0H4H2_9SPHI</name>
<dbReference type="Pfam" id="PF08522">
    <property type="entry name" value="BT_3987-like_N"/>
    <property type="match status" value="1"/>
</dbReference>
<dbReference type="Proteomes" id="UP000309872">
    <property type="component" value="Unassembled WGS sequence"/>
</dbReference>
<feature type="domain" description="DUF5627" evidence="3">
    <location>
        <begin position="199"/>
        <end position="341"/>
    </location>
</feature>
<dbReference type="Gene3D" id="2.40.128.420">
    <property type="match status" value="1"/>
</dbReference>
<dbReference type="EMBL" id="SUKA01000002">
    <property type="protein sequence ID" value="TJY66585.1"/>
    <property type="molecule type" value="Genomic_DNA"/>
</dbReference>